<comment type="caution">
    <text evidence="2">The sequence shown here is derived from an EMBL/GenBank/DDBJ whole genome shotgun (WGS) entry which is preliminary data.</text>
</comment>
<evidence type="ECO:0000313" key="2">
    <source>
        <dbReference type="EMBL" id="ORX94111.1"/>
    </source>
</evidence>
<protein>
    <submittedName>
        <fullName evidence="2">Uncharacterized protein</fullName>
    </submittedName>
</protein>
<evidence type="ECO:0000313" key="3">
    <source>
        <dbReference type="Proteomes" id="UP000193144"/>
    </source>
</evidence>
<organism evidence="2 3">
    <name type="scientific">Clohesyomyces aquaticus</name>
    <dbReference type="NCBI Taxonomy" id="1231657"/>
    <lineage>
        <taxon>Eukaryota</taxon>
        <taxon>Fungi</taxon>
        <taxon>Dikarya</taxon>
        <taxon>Ascomycota</taxon>
        <taxon>Pezizomycotina</taxon>
        <taxon>Dothideomycetes</taxon>
        <taxon>Pleosporomycetidae</taxon>
        <taxon>Pleosporales</taxon>
        <taxon>Lindgomycetaceae</taxon>
        <taxon>Clohesyomyces</taxon>
    </lineage>
</organism>
<proteinExistence type="predicted"/>
<dbReference type="OrthoDB" id="5418399at2759"/>
<name>A0A1Y1Y7W5_9PLEO</name>
<dbReference type="Proteomes" id="UP000193144">
    <property type="component" value="Unassembled WGS sequence"/>
</dbReference>
<keyword evidence="1" id="KW-0812">Transmembrane</keyword>
<feature type="transmembrane region" description="Helical" evidence="1">
    <location>
        <begin position="241"/>
        <end position="269"/>
    </location>
</feature>
<dbReference type="EMBL" id="MCFA01000318">
    <property type="protein sequence ID" value="ORX94111.1"/>
    <property type="molecule type" value="Genomic_DNA"/>
</dbReference>
<sequence>MAPSVPELEGAQSNVEERAAALEPRYIITVGTQAPLTTVWTAPGSCATAIPTVSAGICNTRSCSAYVPSVAAQVLSSYGASVNYPDFTTSQQQTSTECMPPGYANLKWFYFTGGSKCPADWATATTTTDTNAMTIHFDCFTAIAAAQQTFTLDAEGYIPTTQIGTSDYVPSWVSRSIIGTTALPLATPAIVYHPGVNFLVDLPGAGAGASSTRGRGTGAIPSGTGVGVPSSAVSASAHLRLFGLGFGASIGIILGIIAVCLLACILTALGCWRRIRRRKQVPVQPYPQTYQQQNAY</sequence>
<dbReference type="AlphaFoldDB" id="A0A1Y1Y7W5"/>
<keyword evidence="1" id="KW-1133">Transmembrane helix</keyword>
<keyword evidence="1" id="KW-0472">Membrane</keyword>
<accession>A0A1Y1Y7W5</accession>
<keyword evidence="3" id="KW-1185">Reference proteome</keyword>
<reference evidence="2 3" key="1">
    <citation type="submission" date="2016-07" db="EMBL/GenBank/DDBJ databases">
        <title>Pervasive Adenine N6-methylation of Active Genes in Fungi.</title>
        <authorList>
            <consortium name="DOE Joint Genome Institute"/>
            <person name="Mondo S.J."/>
            <person name="Dannebaum R.O."/>
            <person name="Kuo R.C."/>
            <person name="Labutti K."/>
            <person name="Haridas S."/>
            <person name="Kuo A."/>
            <person name="Salamov A."/>
            <person name="Ahrendt S.R."/>
            <person name="Lipzen A."/>
            <person name="Sullivan W."/>
            <person name="Andreopoulos W.B."/>
            <person name="Clum A."/>
            <person name="Lindquist E."/>
            <person name="Daum C."/>
            <person name="Ramamoorthy G.K."/>
            <person name="Gryganskyi A."/>
            <person name="Culley D."/>
            <person name="Magnuson J.K."/>
            <person name="James T.Y."/>
            <person name="O'Malley M.A."/>
            <person name="Stajich J.E."/>
            <person name="Spatafora J.W."/>
            <person name="Visel A."/>
            <person name="Grigoriev I.V."/>
        </authorList>
    </citation>
    <scope>NUCLEOTIDE SEQUENCE [LARGE SCALE GENOMIC DNA]</scope>
    <source>
        <strain evidence="2 3">CBS 115471</strain>
    </source>
</reference>
<evidence type="ECO:0000256" key="1">
    <source>
        <dbReference type="SAM" id="Phobius"/>
    </source>
</evidence>
<gene>
    <name evidence="2" type="ORF">BCR34DRAFT_646021</name>
</gene>